<evidence type="ECO:0000313" key="2">
    <source>
        <dbReference type="EMBL" id="CAB4020200.1"/>
    </source>
</evidence>
<accession>A0A6S7IT74</accession>
<dbReference type="Proteomes" id="UP001152795">
    <property type="component" value="Unassembled WGS sequence"/>
</dbReference>
<keyword evidence="2" id="KW-0067">ATP-binding</keyword>
<feature type="region of interest" description="Disordered" evidence="1">
    <location>
        <begin position="241"/>
        <end position="301"/>
    </location>
</feature>
<keyword evidence="3" id="KW-1185">Reference proteome</keyword>
<keyword evidence="2" id="KW-0547">Nucleotide-binding</keyword>
<dbReference type="SUPFAM" id="SSF54001">
    <property type="entry name" value="Cysteine proteinases"/>
    <property type="match status" value="1"/>
</dbReference>
<comment type="caution">
    <text evidence="2">The sequence shown here is derived from an EMBL/GenBank/DDBJ whole genome shotgun (WGS) entry which is preliminary data.</text>
</comment>
<keyword evidence="2" id="KW-0378">Hydrolase</keyword>
<organism evidence="2 3">
    <name type="scientific">Paramuricea clavata</name>
    <name type="common">Red gorgonian</name>
    <name type="synonym">Violescent sea-whip</name>
    <dbReference type="NCBI Taxonomy" id="317549"/>
    <lineage>
        <taxon>Eukaryota</taxon>
        <taxon>Metazoa</taxon>
        <taxon>Cnidaria</taxon>
        <taxon>Anthozoa</taxon>
        <taxon>Octocorallia</taxon>
        <taxon>Malacalcyonacea</taxon>
        <taxon>Plexauridae</taxon>
        <taxon>Paramuricea</taxon>
    </lineage>
</organism>
<dbReference type="InterPro" id="IPR038765">
    <property type="entry name" value="Papain-like_cys_pep_sf"/>
</dbReference>
<feature type="compositionally biased region" description="Basic residues" evidence="1">
    <location>
        <begin position="261"/>
        <end position="273"/>
    </location>
</feature>
<reference evidence="2" key="1">
    <citation type="submission" date="2020-04" db="EMBL/GenBank/DDBJ databases">
        <authorList>
            <person name="Alioto T."/>
            <person name="Alioto T."/>
            <person name="Gomez Garrido J."/>
        </authorList>
    </citation>
    <scope>NUCLEOTIDE SEQUENCE</scope>
    <source>
        <strain evidence="2">A484AB</strain>
    </source>
</reference>
<gene>
    <name evidence="2" type="ORF">PACLA_8A068503</name>
</gene>
<name>A0A6S7IT74_PARCT</name>
<dbReference type="OrthoDB" id="416437at2759"/>
<proteinExistence type="predicted"/>
<protein>
    <submittedName>
        <fullName evidence="2">ATP-dependent DNA helicase PIF1</fullName>
    </submittedName>
</protein>
<dbReference type="Gene3D" id="3.90.70.120">
    <property type="match status" value="1"/>
</dbReference>
<dbReference type="GO" id="GO:0004386">
    <property type="term" value="F:helicase activity"/>
    <property type="evidence" value="ECO:0007669"/>
    <property type="project" value="UniProtKB-KW"/>
</dbReference>
<evidence type="ECO:0000256" key="1">
    <source>
        <dbReference type="SAM" id="MobiDB-lite"/>
    </source>
</evidence>
<dbReference type="EMBL" id="CACRXK020010834">
    <property type="protein sequence ID" value="CAB4020200.1"/>
    <property type="molecule type" value="Genomic_DNA"/>
</dbReference>
<dbReference type="PANTHER" id="PTHR40552:SF6">
    <property type="entry name" value="FI09606P-RELATED"/>
    <property type="match status" value="1"/>
</dbReference>
<sequence length="301" mass="34675">MSLLVSGGFHQADERFTDESRGKQCAFITLSALLTAQNTPVSEWNSATIDNVLLQGDEMYLNALDNCQIPREQFLLVDHLPKIVSNHFLTDKPSNIPFECETKPPYHTINSALLNTFINANYAILILEGYMTYYKTLIKHSDSLIKHSDSFYLFDSHARDTNGFPDPNGTAVVMKFNNTVHLEQHICSLSMGLNANLFEIVPVQIHMDQCNKTRLEKDREYHKQKRLEKSHSPFNQIRLEKARESKKRKRTQETDSQRQSRLQKAKIYKKQKRTEKASGNHNEQLPPQPEKNKPTGLFTKI</sequence>
<keyword evidence="2" id="KW-0347">Helicase</keyword>
<evidence type="ECO:0000313" key="3">
    <source>
        <dbReference type="Proteomes" id="UP001152795"/>
    </source>
</evidence>
<dbReference type="AlphaFoldDB" id="A0A6S7IT74"/>
<dbReference type="PANTHER" id="PTHR40552">
    <property type="entry name" value="AT05186P-RELATED"/>
    <property type="match status" value="1"/>
</dbReference>